<dbReference type="Pfam" id="PF01171">
    <property type="entry name" value="ATP_bind_3"/>
    <property type="match status" value="1"/>
</dbReference>
<dbReference type="GO" id="GO:0005524">
    <property type="term" value="F:ATP binding"/>
    <property type="evidence" value="ECO:0007669"/>
    <property type="project" value="UniProtKB-KW"/>
</dbReference>
<dbReference type="InterPro" id="IPR011063">
    <property type="entry name" value="TilS/TtcA_N"/>
</dbReference>
<dbReference type="KEGG" id="kim:G3T16_01220"/>
<dbReference type="HAMAP" id="MF_01161">
    <property type="entry name" value="tRNA_Ile_lys_synt"/>
    <property type="match status" value="1"/>
</dbReference>
<feature type="domain" description="Lysidine-tRNA(Ile) synthetase C-terminal" evidence="9">
    <location>
        <begin position="345"/>
        <end position="420"/>
    </location>
</feature>
<name>A0A6C0TXH9_9GAMM</name>
<protein>
    <recommendedName>
        <fullName evidence="8">tRNA(Ile)-lysidine synthase</fullName>
        <ecNumber evidence="8">6.3.4.19</ecNumber>
    </recommendedName>
    <alternativeName>
        <fullName evidence="8">tRNA(Ile)-2-lysyl-cytidine synthase</fullName>
    </alternativeName>
    <alternativeName>
        <fullName evidence="8">tRNA(Ile)-lysidine synthetase</fullName>
    </alternativeName>
</protein>
<reference evidence="10 11" key="1">
    <citation type="submission" date="2020-02" db="EMBL/GenBank/DDBJ databases">
        <title>Genome sequencing for Kineobactrum sp. M2.</title>
        <authorList>
            <person name="Park S.-J."/>
        </authorList>
    </citation>
    <scope>NUCLEOTIDE SEQUENCE [LARGE SCALE GENOMIC DNA]</scope>
    <source>
        <strain evidence="10 11">M2</strain>
    </source>
</reference>
<dbReference type="PANTHER" id="PTHR43033">
    <property type="entry name" value="TRNA(ILE)-LYSIDINE SYNTHASE-RELATED"/>
    <property type="match status" value="1"/>
</dbReference>
<evidence type="ECO:0000256" key="7">
    <source>
        <dbReference type="ARBA" id="ARBA00048539"/>
    </source>
</evidence>
<dbReference type="InterPro" id="IPR012094">
    <property type="entry name" value="tRNA_Ile_lys_synt"/>
</dbReference>
<dbReference type="CDD" id="cd01992">
    <property type="entry name" value="TilS_N"/>
    <property type="match status" value="1"/>
</dbReference>
<dbReference type="EMBL" id="CP048711">
    <property type="protein sequence ID" value="QIB64233.1"/>
    <property type="molecule type" value="Genomic_DNA"/>
</dbReference>
<keyword evidence="6" id="KW-0067">ATP-binding</keyword>
<evidence type="ECO:0000313" key="10">
    <source>
        <dbReference type="EMBL" id="QIB64233.1"/>
    </source>
</evidence>
<dbReference type="SMART" id="SM00977">
    <property type="entry name" value="TilS_C"/>
    <property type="match status" value="1"/>
</dbReference>
<dbReference type="GO" id="GO:0006400">
    <property type="term" value="P:tRNA modification"/>
    <property type="evidence" value="ECO:0007669"/>
    <property type="project" value="UniProtKB-UniRule"/>
</dbReference>
<dbReference type="PANTHER" id="PTHR43033:SF1">
    <property type="entry name" value="TRNA(ILE)-LYSIDINE SYNTHASE-RELATED"/>
    <property type="match status" value="1"/>
</dbReference>
<keyword evidence="5" id="KW-0547">Nucleotide-binding</keyword>
<keyword evidence="3 8" id="KW-0436">Ligase</keyword>
<dbReference type="SUPFAM" id="SSF82829">
    <property type="entry name" value="MesJ substrate recognition domain-like"/>
    <property type="match status" value="1"/>
</dbReference>
<evidence type="ECO:0000256" key="2">
    <source>
        <dbReference type="ARBA" id="ARBA00022490"/>
    </source>
</evidence>
<proteinExistence type="inferred from homology"/>
<comment type="similarity">
    <text evidence="8">Belongs to the tRNA(Ile)-lysidine synthase family.</text>
</comment>
<dbReference type="GO" id="GO:0032267">
    <property type="term" value="F:tRNA(Ile)-lysidine synthase activity"/>
    <property type="evidence" value="ECO:0007669"/>
    <property type="project" value="UniProtKB-EC"/>
</dbReference>
<accession>A0A6C0TXH9</accession>
<sequence>MAGRLQRGLDSTVLLHLLHCHCREQAGAPALVAVHINHQLQPASTAWEQHCERVCDGFGLPLLRRQVEVAVTGEGTESAARKARYRALAQLLEPGDVIFLAHHQDDQMETVLLRLLRGAGLQGLQGMPGSRPLGAGTLQRPLLDYPRSALQRYAREQALEWIDDPSNTDTRFDRNYLRHEIVPRLAARWPACRRTITRSAHRLHAAGEVLDELLPRVEPVRSRLGDPGLALPPLLQLPVEAGLLVLRRWLRQQQLPMPDQAQLAEFLRQLHSGLRRGARLDCGRYRLQRFADALYLVVALPPAAEALAELRLTPATTVALPTGGQLALIPAGDSPGLRLRTDERLTLRWRQGGERCRLAGRGGSRSLKKLLQEAAIPPWWRQRLPLLYLDEELLAVADLWLCDSSRLALLGGQGAWRPLWTRNTSGPAD</sequence>
<dbReference type="Proteomes" id="UP000477680">
    <property type="component" value="Chromosome"/>
</dbReference>
<comment type="caution">
    <text evidence="8">Lacks conserved residue(s) required for the propagation of feature annotation.</text>
</comment>
<comment type="subcellular location">
    <subcellularLocation>
        <location evidence="1 8">Cytoplasm</location>
    </subcellularLocation>
</comment>
<dbReference type="Gene3D" id="1.20.59.20">
    <property type="match status" value="1"/>
</dbReference>
<comment type="function">
    <text evidence="8">Ligates lysine onto the cytidine present at position 34 of the AUA codon-specific tRNA(Ile) that contains the anticodon CAU, in an ATP-dependent manner. Cytidine is converted to lysidine, thus changing the amino acid specificity of the tRNA from methionine to isoleucine.</text>
</comment>
<evidence type="ECO:0000256" key="6">
    <source>
        <dbReference type="ARBA" id="ARBA00022840"/>
    </source>
</evidence>
<dbReference type="SUPFAM" id="SSF52402">
    <property type="entry name" value="Adenine nucleotide alpha hydrolases-like"/>
    <property type="match status" value="1"/>
</dbReference>
<keyword evidence="11" id="KW-1185">Reference proteome</keyword>
<evidence type="ECO:0000256" key="3">
    <source>
        <dbReference type="ARBA" id="ARBA00022598"/>
    </source>
</evidence>
<dbReference type="EC" id="6.3.4.19" evidence="8"/>
<dbReference type="GO" id="GO:0005737">
    <property type="term" value="C:cytoplasm"/>
    <property type="evidence" value="ECO:0007669"/>
    <property type="project" value="UniProtKB-SubCell"/>
</dbReference>
<dbReference type="NCBIfam" id="TIGR02432">
    <property type="entry name" value="lysidine_TilS_N"/>
    <property type="match status" value="1"/>
</dbReference>
<dbReference type="SUPFAM" id="SSF56037">
    <property type="entry name" value="PheT/TilS domain"/>
    <property type="match status" value="1"/>
</dbReference>
<dbReference type="Pfam" id="PF11734">
    <property type="entry name" value="TilS_C"/>
    <property type="match status" value="1"/>
</dbReference>
<dbReference type="Gene3D" id="3.40.50.620">
    <property type="entry name" value="HUPs"/>
    <property type="match status" value="1"/>
</dbReference>
<dbReference type="InterPro" id="IPR015262">
    <property type="entry name" value="tRNA_Ile_lys_synt_subst-bd"/>
</dbReference>
<dbReference type="InterPro" id="IPR014729">
    <property type="entry name" value="Rossmann-like_a/b/a_fold"/>
</dbReference>
<evidence type="ECO:0000256" key="4">
    <source>
        <dbReference type="ARBA" id="ARBA00022694"/>
    </source>
</evidence>
<gene>
    <name evidence="8 10" type="primary">tilS</name>
    <name evidence="10" type="ORF">G3T16_01220</name>
</gene>
<keyword evidence="4 8" id="KW-0819">tRNA processing</keyword>
<evidence type="ECO:0000259" key="9">
    <source>
        <dbReference type="SMART" id="SM00977"/>
    </source>
</evidence>
<dbReference type="Pfam" id="PF09179">
    <property type="entry name" value="TilS"/>
    <property type="match status" value="1"/>
</dbReference>
<dbReference type="AlphaFoldDB" id="A0A6C0TXH9"/>
<dbReference type="InterPro" id="IPR012795">
    <property type="entry name" value="tRNA_Ile_lys_synt_N"/>
</dbReference>
<evidence type="ECO:0000313" key="11">
    <source>
        <dbReference type="Proteomes" id="UP000477680"/>
    </source>
</evidence>
<evidence type="ECO:0000256" key="5">
    <source>
        <dbReference type="ARBA" id="ARBA00022741"/>
    </source>
</evidence>
<dbReference type="NCBIfam" id="TIGR02433">
    <property type="entry name" value="lysidine_TilS_C"/>
    <property type="match status" value="1"/>
</dbReference>
<comment type="catalytic activity">
    <reaction evidence="7 8">
        <text>cytidine(34) in tRNA(Ile2) + L-lysine + ATP = lysidine(34) in tRNA(Ile2) + AMP + diphosphate + H(+)</text>
        <dbReference type="Rhea" id="RHEA:43744"/>
        <dbReference type="Rhea" id="RHEA-COMP:10625"/>
        <dbReference type="Rhea" id="RHEA-COMP:10670"/>
        <dbReference type="ChEBI" id="CHEBI:15378"/>
        <dbReference type="ChEBI" id="CHEBI:30616"/>
        <dbReference type="ChEBI" id="CHEBI:32551"/>
        <dbReference type="ChEBI" id="CHEBI:33019"/>
        <dbReference type="ChEBI" id="CHEBI:82748"/>
        <dbReference type="ChEBI" id="CHEBI:83665"/>
        <dbReference type="ChEBI" id="CHEBI:456215"/>
        <dbReference type="EC" id="6.3.4.19"/>
    </reaction>
</comment>
<evidence type="ECO:0000256" key="8">
    <source>
        <dbReference type="HAMAP-Rule" id="MF_01161"/>
    </source>
</evidence>
<dbReference type="RefSeq" id="WP_163493483.1">
    <property type="nucleotide sequence ID" value="NZ_CP048711.1"/>
</dbReference>
<evidence type="ECO:0000256" key="1">
    <source>
        <dbReference type="ARBA" id="ARBA00004496"/>
    </source>
</evidence>
<organism evidence="10 11">
    <name type="scientific">Kineobactrum salinum</name>
    <dbReference type="NCBI Taxonomy" id="2708301"/>
    <lineage>
        <taxon>Bacteria</taxon>
        <taxon>Pseudomonadati</taxon>
        <taxon>Pseudomonadota</taxon>
        <taxon>Gammaproteobacteria</taxon>
        <taxon>Cellvibrionales</taxon>
        <taxon>Halieaceae</taxon>
        <taxon>Kineobactrum</taxon>
    </lineage>
</organism>
<dbReference type="InterPro" id="IPR012796">
    <property type="entry name" value="Lysidine-tRNA-synth_C"/>
</dbReference>
<keyword evidence="2 8" id="KW-0963">Cytoplasm</keyword>